<accession>A0A395VY23</accession>
<evidence type="ECO:0000313" key="3">
    <source>
        <dbReference type="Proteomes" id="UP000266492"/>
    </source>
</evidence>
<dbReference type="RefSeq" id="WP_118418653.1">
    <property type="nucleotide sequence ID" value="NZ_CAKJYX010000005.1"/>
</dbReference>
<dbReference type="Proteomes" id="UP000266492">
    <property type="component" value="Unassembled WGS sequence"/>
</dbReference>
<reference evidence="1" key="2">
    <citation type="submission" date="2022-10" db="EMBL/GenBank/DDBJ databases">
        <title>Human gut microbiome strain richness.</title>
        <authorList>
            <person name="Chen-Liaw A."/>
        </authorList>
    </citation>
    <scope>NUCLEOTIDE SEQUENCE</scope>
    <source>
        <strain evidence="1">RTP21484st1_H8_RTP21484_190118</strain>
    </source>
</reference>
<organism evidence="2 3">
    <name type="scientific">Bacteroides ovatus</name>
    <dbReference type="NCBI Taxonomy" id="28116"/>
    <lineage>
        <taxon>Bacteria</taxon>
        <taxon>Pseudomonadati</taxon>
        <taxon>Bacteroidota</taxon>
        <taxon>Bacteroidia</taxon>
        <taxon>Bacteroidales</taxon>
        <taxon>Bacteroidaceae</taxon>
        <taxon>Bacteroides</taxon>
    </lineage>
</organism>
<dbReference type="Pfam" id="PF13306">
    <property type="entry name" value="LRR_5"/>
    <property type="match status" value="1"/>
</dbReference>
<dbReference type="InterPro" id="IPR032675">
    <property type="entry name" value="LRR_dom_sf"/>
</dbReference>
<dbReference type="EMBL" id="JAQQPO010000044">
    <property type="protein sequence ID" value="MDC7961334.1"/>
    <property type="molecule type" value="Genomic_DNA"/>
</dbReference>
<dbReference type="InterPro" id="IPR026906">
    <property type="entry name" value="LRR_5"/>
</dbReference>
<name>A0A395VY23_BACOV</name>
<protein>
    <submittedName>
        <fullName evidence="1">Leucine-rich repeat protein</fullName>
    </submittedName>
</protein>
<dbReference type="AlphaFoldDB" id="A0A395VY23"/>
<evidence type="ECO:0000313" key="1">
    <source>
        <dbReference type="EMBL" id="MDC7961334.1"/>
    </source>
</evidence>
<sequence>MAFQFCNELTSVLLPSSLVRIGKYAFGGCDKLSSILVQDNDVPSIKKLLSGKMRKFVKPLSK</sequence>
<dbReference type="Proteomes" id="UP001215078">
    <property type="component" value="Unassembled WGS sequence"/>
</dbReference>
<comment type="caution">
    <text evidence="2">The sequence shown here is derived from an EMBL/GenBank/DDBJ whole genome shotgun (WGS) entry which is preliminary data.</text>
</comment>
<evidence type="ECO:0000313" key="2">
    <source>
        <dbReference type="EMBL" id="RGS84698.1"/>
    </source>
</evidence>
<reference evidence="2 3" key="1">
    <citation type="submission" date="2018-08" db="EMBL/GenBank/DDBJ databases">
        <title>A genome reference for cultivated species of the human gut microbiota.</title>
        <authorList>
            <person name="Zou Y."/>
            <person name="Xue W."/>
            <person name="Luo G."/>
        </authorList>
    </citation>
    <scope>NUCLEOTIDE SEQUENCE [LARGE SCALE GENOMIC DNA]</scope>
    <source>
        <strain evidence="2 3">AF20-9LB</strain>
    </source>
</reference>
<gene>
    <name evidence="2" type="ORF">DWX70_10085</name>
    <name evidence="1" type="ORF">PQ628_24355</name>
</gene>
<proteinExistence type="predicted"/>
<dbReference type="EMBL" id="QRVZ01000006">
    <property type="protein sequence ID" value="RGS84698.1"/>
    <property type="molecule type" value="Genomic_DNA"/>
</dbReference>
<dbReference type="Gene3D" id="3.80.10.10">
    <property type="entry name" value="Ribonuclease Inhibitor"/>
    <property type="match status" value="1"/>
</dbReference>